<protein>
    <submittedName>
        <fullName evidence="2">Uncharacterized protein</fullName>
    </submittedName>
</protein>
<dbReference type="Proteomes" id="UP000324222">
    <property type="component" value="Unassembled WGS sequence"/>
</dbReference>
<dbReference type="AlphaFoldDB" id="A0A5B7IRG7"/>
<evidence type="ECO:0000313" key="2">
    <source>
        <dbReference type="EMBL" id="MPC84709.1"/>
    </source>
</evidence>
<keyword evidence="3" id="KW-1185">Reference proteome</keyword>
<reference evidence="2 3" key="1">
    <citation type="submission" date="2019-05" db="EMBL/GenBank/DDBJ databases">
        <title>Another draft genome of Portunus trituberculatus and its Hox gene families provides insights of decapod evolution.</title>
        <authorList>
            <person name="Jeong J.-H."/>
            <person name="Song I."/>
            <person name="Kim S."/>
            <person name="Choi T."/>
            <person name="Kim D."/>
            <person name="Ryu S."/>
            <person name="Kim W."/>
        </authorList>
    </citation>
    <scope>NUCLEOTIDE SEQUENCE [LARGE SCALE GENOMIC DNA]</scope>
    <source>
        <tissue evidence="2">Muscle</tissue>
    </source>
</reference>
<proteinExistence type="predicted"/>
<accession>A0A5B7IRG7</accession>
<evidence type="ECO:0000313" key="3">
    <source>
        <dbReference type="Proteomes" id="UP000324222"/>
    </source>
</evidence>
<gene>
    <name evidence="2" type="ORF">E2C01_079456</name>
</gene>
<name>A0A5B7IRG7_PORTR</name>
<sequence>MASGSQSHVLVAAFSVLVFVIVFTGPTHPATQCTASSPACDLLPATLLSLPFPPLLHRKLHLTCVPFPRLAERAGKEFESMN</sequence>
<keyword evidence="1" id="KW-0732">Signal</keyword>
<comment type="caution">
    <text evidence="2">The sequence shown here is derived from an EMBL/GenBank/DDBJ whole genome shotgun (WGS) entry which is preliminary data.</text>
</comment>
<dbReference type="EMBL" id="VSRR010066181">
    <property type="protein sequence ID" value="MPC84709.1"/>
    <property type="molecule type" value="Genomic_DNA"/>
</dbReference>
<feature type="signal peptide" evidence="1">
    <location>
        <begin position="1"/>
        <end position="29"/>
    </location>
</feature>
<evidence type="ECO:0000256" key="1">
    <source>
        <dbReference type="SAM" id="SignalP"/>
    </source>
</evidence>
<organism evidence="2 3">
    <name type="scientific">Portunus trituberculatus</name>
    <name type="common">Swimming crab</name>
    <name type="synonym">Neptunus trituberculatus</name>
    <dbReference type="NCBI Taxonomy" id="210409"/>
    <lineage>
        <taxon>Eukaryota</taxon>
        <taxon>Metazoa</taxon>
        <taxon>Ecdysozoa</taxon>
        <taxon>Arthropoda</taxon>
        <taxon>Crustacea</taxon>
        <taxon>Multicrustacea</taxon>
        <taxon>Malacostraca</taxon>
        <taxon>Eumalacostraca</taxon>
        <taxon>Eucarida</taxon>
        <taxon>Decapoda</taxon>
        <taxon>Pleocyemata</taxon>
        <taxon>Brachyura</taxon>
        <taxon>Eubrachyura</taxon>
        <taxon>Portunoidea</taxon>
        <taxon>Portunidae</taxon>
        <taxon>Portuninae</taxon>
        <taxon>Portunus</taxon>
    </lineage>
</organism>
<feature type="chain" id="PRO_5023002517" evidence="1">
    <location>
        <begin position="30"/>
        <end position="82"/>
    </location>
</feature>